<keyword evidence="3" id="KW-1185">Reference proteome</keyword>
<dbReference type="EMBL" id="JANBPY010003886">
    <property type="protein sequence ID" value="KAJ1949871.1"/>
    <property type="molecule type" value="Genomic_DNA"/>
</dbReference>
<gene>
    <name evidence="2" type="ORF">IWQ62_006666</name>
</gene>
<name>A0A9W8E3F4_9FUNG</name>
<reference evidence="2" key="1">
    <citation type="submission" date="2022-07" db="EMBL/GenBank/DDBJ databases">
        <title>Phylogenomic reconstructions and comparative analyses of Kickxellomycotina fungi.</title>
        <authorList>
            <person name="Reynolds N.K."/>
            <person name="Stajich J.E."/>
            <person name="Barry K."/>
            <person name="Grigoriev I.V."/>
            <person name="Crous P."/>
            <person name="Smith M.E."/>
        </authorList>
    </citation>
    <scope>NUCLEOTIDE SEQUENCE</scope>
    <source>
        <strain evidence="2">RSA 1196</strain>
    </source>
</reference>
<organism evidence="2 3">
    <name type="scientific">Dispira parvispora</name>
    <dbReference type="NCBI Taxonomy" id="1520584"/>
    <lineage>
        <taxon>Eukaryota</taxon>
        <taxon>Fungi</taxon>
        <taxon>Fungi incertae sedis</taxon>
        <taxon>Zoopagomycota</taxon>
        <taxon>Kickxellomycotina</taxon>
        <taxon>Dimargaritomycetes</taxon>
        <taxon>Dimargaritales</taxon>
        <taxon>Dimargaritaceae</taxon>
        <taxon>Dispira</taxon>
    </lineage>
</organism>
<comment type="caution">
    <text evidence="2">The sequence shown here is derived from an EMBL/GenBank/DDBJ whole genome shotgun (WGS) entry which is preliminary data.</text>
</comment>
<dbReference type="Proteomes" id="UP001150925">
    <property type="component" value="Unassembled WGS sequence"/>
</dbReference>
<protein>
    <submittedName>
        <fullName evidence="2">Uncharacterized protein</fullName>
    </submittedName>
</protein>
<evidence type="ECO:0000313" key="3">
    <source>
        <dbReference type="Proteomes" id="UP001150925"/>
    </source>
</evidence>
<accession>A0A9W8E3F4</accession>
<feature type="region of interest" description="Disordered" evidence="1">
    <location>
        <begin position="149"/>
        <end position="170"/>
    </location>
</feature>
<sequence>MKGELGRYTPPDGKHVYVPGQYMCAEHEANNIEVFKVREEVNVTSIFMAELATYNITVVEKYPCYFTPERGNTTQTIRRFFPDGTKLYFHEIYQKDVVWAEHAHKIGMEQAMKDYTEIEGKEISQEEFVKFLEPGRDWLLEFGLMPKAPRSKEHSELTTDQQEKATDPSQ</sequence>
<dbReference type="OrthoDB" id="5731175at2759"/>
<feature type="compositionally biased region" description="Basic and acidic residues" evidence="1">
    <location>
        <begin position="150"/>
        <end position="170"/>
    </location>
</feature>
<evidence type="ECO:0000256" key="1">
    <source>
        <dbReference type="SAM" id="MobiDB-lite"/>
    </source>
</evidence>
<dbReference type="AlphaFoldDB" id="A0A9W8E3F4"/>
<evidence type="ECO:0000313" key="2">
    <source>
        <dbReference type="EMBL" id="KAJ1949871.1"/>
    </source>
</evidence>
<proteinExistence type="predicted"/>